<evidence type="ECO:0000313" key="3">
    <source>
        <dbReference type="Proteomes" id="UP000732105"/>
    </source>
</evidence>
<feature type="transmembrane region" description="Helical" evidence="1">
    <location>
        <begin position="902"/>
        <end position="922"/>
    </location>
</feature>
<feature type="transmembrane region" description="Helical" evidence="1">
    <location>
        <begin position="362"/>
        <end position="382"/>
    </location>
</feature>
<name>A0ABX1X175_9BACT</name>
<feature type="transmembrane region" description="Helical" evidence="1">
    <location>
        <begin position="336"/>
        <end position="355"/>
    </location>
</feature>
<feature type="transmembrane region" description="Helical" evidence="1">
    <location>
        <begin position="532"/>
        <end position="549"/>
    </location>
</feature>
<dbReference type="SUPFAM" id="SSF82866">
    <property type="entry name" value="Multidrug efflux transporter AcrB transmembrane domain"/>
    <property type="match status" value="2"/>
</dbReference>
<feature type="transmembrane region" description="Helical" evidence="1">
    <location>
        <begin position="875"/>
        <end position="895"/>
    </location>
</feature>
<accession>A0ABX1X175</accession>
<organism evidence="2 3">
    <name type="scientific">Marinifilum caeruleilacunae</name>
    <dbReference type="NCBI Taxonomy" id="2499076"/>
    <lineage>
        <taxon>Bacteria</taxon>
        <taxon>Pseudomonadati</taxon>
        <taxon>Bacteroidota</taxon>
        <taxon>Bacteroidia</taxon>
        <taxon>Marinilabiliales</taxon>
        <taxon>Marinifilaceae</taxon>
    </lineage>
</organism>
<dbReference type="PANTHER" id="PTHR32063">
    <property type="match status" value="1"/>
</dbReference>
<dbReference type="PANTHER" id="PTHR32063:SF18">
    <property type="entry name" value="CATION EFFLUX SYSTEM PROTEIN"/>
    <property type="match status" value="1"/>
</dbReference>
<dbReference type="Gene3D" id="3.30.70.1430">
    <property type="entry name" value="Multidrug efflux transporter AcrB pore domain"/>
    <property type="match status" value="2"/>
</dbReference>
<evidence type="ECO:0000313" key="2">
    <source>
        <dbReference type="EMBL" id="NOU62122.1"/>
    </source>
</evidence>
<feature type="transmembrane region" description="Helical" evidence="1">
    <location>
        <begin position="388"/>
        <end position="411"/>
    </location>
</feature>
<dbReference type="InterPro" id="IPR027463">
    <property type="entry name" value="AcrB_DN_DC_subdom"/>
</dbReference>
<proteinExistence type="predicted"/>
<feature type="transmembrane region" description="Helical" evidence="1">
    <location>
        <begin position="978"/>
        <end position="999"/>
    </location>
</feature>
<keyword evidence="1" id="KW-1133">Transmembrane helix</keyword>
<keyword evidence="1" id="KW-0472">Membrane</keyword>
<dbReference type="InterPro" id="IPR001036">
    <property type="entry name" value="Acrflvin-R"/>
</dbReference>
<keyword evidence="3" id="KW-1185">Reference proteome</keyword>
<feature type="transmembrane region" description="Helical" evidence="1">
    <location>
        <begin position="1005"/>
        <end position="1030"/>
    </location>
</feature>
<protein>
    <submittedName>
        <fullName evidence="2">Efflux RND transporter permease subunit</fullName>
    </submittedName>
</protein>
<dbReference type="Proteomes" id="UP000732105">
    <property type="component" value="Unassembled WGS sequence"/>
</dbReference>
<feature type="transmembrane region" description="Helical" evidence="1">
    <location>
        <begin position="432"/>
        <end position="458"/>
    </location>
</feature>
<dbReference type="PRINTS" id="PR00702">
    <property type="entry name" value="ACRIFLAVINRP"/>
</dbReference>
<comment type="caution">
    <text evidence="2">The sequence shown here is derived from an EMBL/GenBank/DDBJ whole genome shotgun (WGS) entry which is preliminary data.</text>
</comment>
<dbReference type="Pfam" id="PF00873">
    <property type="entry name" value="ACR_tran"/>
    <property type="match status" value="1"/>
</dbReference>
<dbReference type="SUPFAM" id="SSF82714">
    <property type="entry name" value="Multidrug efflux transporter AcrB TolC docking domain, DN and DC subdomains"/>
    <property type="match status" value="2"/>
</dbReference>
<dbReference type="EMBL" id="RZNH01000053">
    <property type="protein sequence ID" value="NOU62122.1"/>
    <property type="molecule type" value="Genomic_DNA"/>
</dbReference>
<dbReference type="Gene3D" id="3.30.2090.10">
    <property type="entry name" value="Multidrug efflux transporter AcrB TolC docking domain, DN and DC subdomains"/>
    <property type="match status" value="2"/>
</dbReference>
<feature type="transmembrane region" description="Helical" evidence="1">
    <location>
        <begin position="464"/>
        <end position="491"/>
    </location>
</feature>
<gene>
    <name evidence="2" type="ORF">ELS83_20175</name>
</gene>
<evidence type="ECO:0000256" key="1">
    <source>
        <dbReference type="SAM" id="Phobius"/>
    </source>
</evidence>
<dbReference type="RefSeq" id="WP_171597383.1">
    <property type="nucleotide sequence ID" value="NZ_RZNH01000053.1"/>
</dbReference>
<dbReference type="Gene3D" id="3.30.70.1320">
    <property type="entry name" value="Multidrug efflux transporter AcrB pore domain like"/>
    <property type="match status" value="1"/>
</dbReference>
<feature type="transmembrane region" description="Helical" evidence="1">
    <location>
        <begin position="12"/>
        <end position="29"/>
    </location>
</feature>
<dbReference type="SUPFAM" id="SSF82693">
    <property type="entry name" value="Multidrug efflux transporter AcrB pore domain, PN1, PN2, PC1 and PC2 subdomains"/>
    <property type="match status" value="2"/>
</dbReference>
<feature type="transmembrane region" description="Helical" evidence="1">
    <location>
        <begin position="928"/>
        <end position="949"/>
    </location>
</feature>
<dbReference type="Gene3D" id="1.20.1640.10">
    <property type="entry name" value="Multidrug efflux transporter AcrB transmembrane domain"/>
    <property type="match status" value="2"/>
</dbReference>
<sequence>MNITKISIENNRVTILMVIVITLLGLMGYNQLPRDAMPPFTIRICQVVTQFPGASPERVERLVTDKIEEVIQEIPELKKVTSESRTGISIIKAELIAEVEKDELQEVWDRIRRKIDEIRDDLPSSILEPEVKDETVGVVYGIQLGLKADGFSYAEMKRYAEEIRDDLILLDEAARVEIGGIREERIFVEFDNARIGQYGLSASQIQNSISTTNIVFPGGQINLNNERIVLEPTGNYESIEHIKNTLIPIGANKVVKLSDIANVSFGYETPQTSIVKVDGKHGLSLAVNLKDGANLTTLGEKIDKKLKGYNESFPVGMSIQRVASQDYFVNDTVNNFVSNVLQSILIVLVVMLLFLGWRTGMVVASLIPATMVTTLMLMNNFGVGLNQVTLAALIMSLGMLVDNSIVVSESIMVKMANGSSAKDAAIHSCKELVIPLLISTLTTSSAFLAFFLAIGTMAEMTGDIFIVISFALLSSWILAFSFVALLSVYFIRVKKPKDHTKKENKENKQDIFEKLNARYKVILNWGLRRPKLVVVLTILLFIFSLSLGPKLPSIFMPDSDRNLVVVNINLPQDTKIEETENVVNQLSEYISSNLLTSEDDLESKPGVISYTSFIGKSPYSYDLGYQEKQPNSKYAHMLINTTAFEDNEYVSELINDYAFKNFPDAQILAEPLANAAPSEYDVMILVSGDDPDKLFSISEKVKAKMAQINGTTAIHDDWGPRAKKLLIEIDQNKASMAGISNQDIAISLMTAIDGYDVGDYRENDDNIPIVLQNKDGNTMDIHDLESIMVFSQISGKNVPLVQVASIKIDWQLAKIMRRNLVKTISINCDAKPGTTANEITQELISYLDEISKEWDDDYSYTLGGEIELSQEAFEYIGGKLPIAGFIILILLMLQFNSFRKSFIVLTTIPLGLIGVMIGLFTFGSYLGFFTFLGIVSLAGIVVNNAIVLLDRIEIELNEYKKDPYHAIVDAAQQRFRPILLTTFTTVLGLIPLYVGGGLLWEPMAIAIMIGLLFATLITLLFVPVLFKLLYKVKVHH</sequence>
<keyword evidence="1" id="KW-0812">Transmembrane</keyword>
<dbReference type="Gene3D" id="3.30.70.1440">
    <property type="entry name" value="Multidrug efflux transporter AcrB pore domain"/>
    <property type="match status" value="1"/>
</dbReference>
<reference evidence="2 3" key="1">
    <citation type="submission" date="2018-12" db="EMBL/GenBank/DDBJ databases">
        <title>Marinifilum JC070 sp. nov., a marine bacterium isolated from Yongle Blue Hole in the South China Sea.</title>
        <authorList>
            <person name="Fu T."/>
        </authorList>
    </citation>
    <scope>NUCLEOTIDE SEQUENCE [LARGE SCALE GENOMIC DNA]</scope>
    <source>
        <strain evidence="2 3">JC070</strain>
    </source>
</reference>